<comment type="caution">
    <text evidence="9">The sequence shown here is derived from an EMBL/GenBank/DDBJ whole genome shotgun (WGS) entry which is preliminary data.</text>
</comment>
<comment type="subunit">
    <text evidence="1 6">Homodimer.</text>
</comment>
<feature type="active site" description="Nucleophile" evidence="6">
    <location>
        <position position="376"/>
    </location>
</feature>
<proteinExistence type="inferred from homology"/>
<dbReference type="Gene3D" id="3.20.20.80">
    <property type="entry name" value="Glycosidases"/>
    <property type="match status" value="1"/>
</dbReference>
<organism evidence="9 10">
    <name type="scientific">Phaeodactylibacter xiamenensis</name>
    <dbReference type="NCBI Taxonomy" id="1524460"/>
    <lineage>
        <taxon>Bacteria</taxon>
        <taxon>Pseudomonadati</taxon>
        <taxon>Bacteroidota</taxon>
        <taxon>Saprospiria</taxon>
        <taxon>Saprospirales</taxon>
        <taxon>Haliscomenobacteraceae</taxon>
        <taxon>Phaeodactylibacter</taxon>
    </lineage>
</organism>
<dbReference type="InterPro" id="IPR049171">
    <property type="entry name" value="GLGE_C"/>
</dbReference>
<dbReference type="SUPFAM" id="SSF51445">
    <property type="entry name" value="(Trans)glycosidases"/>
    <property type="match status" value="1"/>
</dbReference>
<dbReference type="CDD" id="cd11344">
    <property type="entry name" value="AmyAc_GlgE_like"/>
    <property type="match status" value="1"/>
</dbReference>
<comment type="function">
    <text evidence="6">Maltosyltransferase that uses maltose 1-phosphate (M1P) as the sugar donor to elongate linear or branched alpha-(1-&gt;4)-glucans. Is involved in a branched alpha-glucan biosynthetic pathway from trehalose, together with TreS, Mak and GlgB.</text>
</comment>
<comment type="catalytic activity">
    <reaction evidence="5 6">
        <text>alpha-maltose 1-phosphate + [(1-&gt;4)-alpha-D-glucosyl](n) = [(1-&gt;4)-alpha-D-glucosyl](n+2) + phosphate</text>
        <dbReference type="Rhea" id="RHEA:42692"/>
        <dbReference type="Rhea" id="RHEA-COMP:9584"/>
        <dbReference type="Rhea" id="RHEA-COMP:10183"/>
        <dbReference type="ChEBI" id="CHEBI:15444"/>
        <dbReference type="ChEBI" id="CHEBI:43474"/>
        <dbReference type="ChEBI" id="CHEBI:63576"/>
        <dbReference type="EC" id="2.4.99.16"/>
    </reaction>
</comment>
<dbReference type="Gene3D" id="1.20.58.80">
    <property type="entry name" value="Phosphotransferase system, lactose/cellobiose-type IIA subunit"/>
    <property type="match status" value="1"/>
</dbReference>
<dbReference type="InterPro" id="IPR013783">
    <property type="entry name" value="Ig-like_fold"/>
</dbReference>
<evidence type="ECO:0000256" key="5">
    <source>
        <dbReference type="ARBA" id="ARBA00048735"/>
    </source>
</evidence>
<reference evidence="9 10" key="1">
    <citation type="journal article" date="2014" name="Int. J. Syst. Evol. Microbiol.">
        <title>Phaeodactylibacter xiamenensis gen. nov., sp. nov., a member of the family Saprospiraceae isolated from the marine alga Phaeodactylum tricornutum.</title>
        <authorList>
            <person name="Chen Z.Jr."/>
            <person name="Lei X."/>
            <person name="Lai Q."/>
            <person name="Li Y."/>
            <person name="Zhang B."/>
            <person name="Zhang J."/>
            <person name="Zhang H."/>
            <person name="Yang L."/>
            <person name="Zheng W."/>
            <person name="Tian Y."/>
            <person name="Yu Z."/>
            <person name="Xu H.Jr."/>
            <person name="Zheng T."/>
        </authorList>
    </citation>
    <scope>NUCLEOTIDE SEQUENCE [LARGE SCALE GENOMIC DNA]</scope>
    <source>
        <strain evidence="9 10">KD52</strain>
    </source>
</reference>
<keyword evidence="3 6" id="KW-0808">Transferase</keyword>
<dbReference type="Pfam" id="PF00128">
    <property type="entry name" value="Alpha-amylase"/>
    <property type="match status" value="1"/>
</dbReference>
<dbReference type="InterPro" id="IPR006047">
    <property type="entry name" value="GH13_cat_dom"/>
</dbReference>
<dbReference type="PANTHER" id="PTHR47786">
    <property type="entry name" value="ALPHA-1,4-GLUCAN:MALTOSE-1-PHOSPHATE MALTOSYLTRANSFERASE"/>
    <property type="match status" value="1"/>
</dbReference>
<dbReference type="HAMAP" id="MF_02124">
    <property type="entry name" value="GlgE"/>
    <property type="match status" value="1"/>
</dbReference>
<dbReference type="AlphaFoldDB" id="A0A098S7L7"/>
<feature type="domain" description="Glycosyl hydrolase family 13 catalytic" evidence="8">
    <location>
        <begin position="193"/>
        <end position="543"/>
    </location>
</feature>
<dbReference type="GO" id="GO:0004553">
    <property type="term" value="F:hydrolase activity, hydrolyzing O-glycosyl compounds"/>
    <property type="evidence" value="ECO:0007669"/>
    <property type="project" value="InterPro"/>
</dbReference>
<feature type="region of interest" description="Disordered" evidence="7">
    <location>
        <begin position="241"/>
        <end position="274"/>
    </location>
</feature>
<feature type="binding site" evidence="6">
    <location>
        <position position="305"/>
    </location>
    <ligand>
        <name>alpha-maltose 1-phosphate</name>
        <dbReference type="ChEBI" id="CHEBI:63576"/>
    </ligand>
</feature>
<dbReference type="SMART" id="SM00642">
    <property type="entry name" value="Aamy"/>
    <property type="match status" value="1"/>
</dbReference>
<sequence>MRNRVVIENVQPEIDHGSYFIKRVPGERVDVTADIFGDGHDHIRASLLYRHESQKRWTEVFMEEGINDVWTASFKVEQKGLYHYKVAGWIDHLLHWYDGFLKKQEAGQDMKVELKIGAGFLRRAAAQYPKPKAKDLKEVADQLEEEGKYDEAVQLVLSPGFKQIVESTPFKQFETIYDHNLRVRVGWEKEMFSTWYELFPRSTAQEPGRHGTFKDVERLLPRVQEMGFDVLYMPPVHPIGKLNRKGKNNSTNAKPGEPGSPWAIGSDEGGHKAIHPELGTQEDYEALIEKARGMGIEVALDLAFQCAPDHPYIKEHPEWFVWRPDGTIAYAENPPKKYQDIVPINFETEDWKNLWEELKSVVLHWCEAGIRIFRVDNPHTKPFRFWEWCIAEVQKQYPDTIFLAEAFTRPKVMAELAKVGFNHSYTYFTWRNTRRELEEYMTELTRTESREYFRPNFWPNTPDILAYELMNAGPSTFAKRFMLAATLSSNYGMYGPSYEFMEHSPNTNGKEEYLNSEKYETRHYDWNHRNRLTELITKVNHIRKEQPALQDTWNIYFTRTDNESLMSYVKLTEDKNNIIWCVVNFDTDYRQSGFVEVPKQLLGLTGTVNLRVTDLLTGQIYHWFNDWNYVELNPDQLPGHIFKVELNNRR</sequence>
<dbReference type="RefSeq" id="WP_044219930.1">
    <property type="nucleotide sequence ID" value="NZ_JBKAGJ010000041.1"/>
</dbReference>
<feature type="binding site" evidence="6">
    <location>
        <position position="245"/>
    </location>
    <ligand>
        <name>alpha-maltose 1-phosphate</name>
        <dbReference type="ChEBI" id="CHEBI:63576"/>
    </ligand>
</feature>
<feature type="binding site" evidence="6">
    <location>
        <begin position="518"/>
        <end position="519"/>
    </location>
    <ligand>
        <name>alpha-maltose 1-phosphate</name>
        <dbReference type="ChEBI" id="CHEBI:63576"/>
    </ligand>
</feature>
<dbReference type="Pfam" id="PF11896">
    <property type="entry name" value="GlgE_dom_N_S"/>
    <property type="match status" value="1"/>
</dbReference>
<dbReference type="Gene3D" id="2.60.40.10">
    <property type="entry name" value="Immunoglobulins"/>
    <property type="match status" value="1"/>
</dbReference>
<evidence type="ECO:0000313" key="10">
    <source>
        <dbReference type="Proteomes" id="UP000029736"/>
    </source>
</evidence>
<keyword evidence="2 6" id="KW-0328">Glycosyltransferase</keyword>
<dbReference type="OrthoDB" id="9805159at2"/>
<evidence type="ECO:0000259" key="8">
    <source>
        <dbReference type="SMART" id="SM00642"/>
    </source>
</evidence>
<dbReference type="EC" id="2.4.99.16" evidence="6"/>
<evidence type="ECO:0000256" key="6">
    <source>
        <dbReference type="HAMAP-Rule" id="MF_02124"/>
    </source>
</evidence>
<name>A0A098S7L7_9BACT</name>
<evidence type="ECO:0000256" key="7">
    <source>
        <dbReference type="SAM" id="MobiDB-lite"/>
    </source>
</evidence>
<dbReference type="GO" id="GO:0016758">
    <property type="term" value="F:hexosyltransferase activity"/>
    <property type="evidence" value="ECO:0007669"/>
    <property type="project" value="UniProtKB-UniRule"/>
</dbReference>
<dbReference type="EMBL" id="JPOS01000022">
    <property type="protein sequence ID" value="KGE88096.1"/>
    <property type="molecule type" value="Genomic_DNA"/>
</dbReference>
<evidence type="ECO:0000256" key="1">
    <source>
        <dbReference type="ARBA" id="ARBA00011738"/>
    </source>
</evidence>
<keyword evidence="10" id="KW-1185">Reference proteome</keyword>
<evidence type="ECO:0000313" key="9">
    <source>
        <dbReference type="EMBL" id="KGE88096.1"/>
    </source>
</evidence>
<dbReference type="InterPro" id="IPR017853">
    <property type="entry name" value="GH"/>
</dbReference>
<gene>
    <name evidence="6" type="primary">glgE</name>
    <name evidence="9" type="ORF">IX84_11125</name>
</gene>
<feature type="site" description="Transition state stabilizer" evidence="6">
    <location>
        <position position="463"/>
    </location>
</feature>
<evidence type="ECO:0000256" key="4">
    <source>
        <dbReference type="ARBA" id="ARBA00023277"/>
    </source>
</evidence>
<feature type="active site" description="Proton donor" evidence="6">
    <location>
        <position position="405"/>
    </location>
</feature>
<keyword evidence="4 6" id="KW-0119">Carbohydrate metabolism</keyword>
<dbReference type="InterPro" id="IPR013780">
    <property type="entry name" value="Glyco_hydro_b"/>
</dbReference>
<evidence type="ECO:0000256" key="2">
    <source>
        <dbReference type="ARBA" id="ARBA00022676"/>
    </source>
</evidence>
<evidence type="ECO:0000256" key="3">
    <source>
        <dbReference type="ARBA" id="ARBA00022679"/>
    </source>
</evidence>
<dbReference type="GO" id="GO:0030979">
    <property type="term" value="P:alpha-glucan biosynthetic process"/>
    <property type="evidence" value="ECO:0007669"/>
    <property type="project" value="UniProtKB-UniRule"/>
</dbReference>
<dbReference type="InterPro" id="IPR021828">
    <property type="entry name" value="GlgE_dom_N/S"/>
</dbReference>
<dbReference type="Pfam" id="PF21702">
    <property type="entry name" value="GLGE_C"/>
    <property type="match status" value="1"/>
</dbReference>
<protein>
    <recommendedName>
        <fullName evidence="6">Alpha-1,4-glucan:maltose-1-phosphate maltosyltransferase</fullName>
        <shortName evidence="6">GMPMT</shortName>
        <ecNumber evidence="6">2.4.99.16</ecNumber>
    </recommendedName>
    <alternativeName>
        <fullName evidence="6">(1-&gt;4)-alpha-D-glucan:maltose-1-phosphate alpha-D-maltosyltransferase</fullName>
    </alternativeName>
</protein>
<comment type="similarity">
    <text evidence="6">Belongs to the glycosyl hydrolase 13 family. GlgE subfamily.</text>
</comment>
<dbReference type="PANTHER" id="PTHR47786:SF2">
    <property type="entry name" value="GLYCOSYL HYDROLASE FAMILY 13 CATALYTIC DOMAIN-CONTAINING PROTEIN"/>
    <property type="match status" value="1"/>
</dbReference>
<feature type="binding site" evidence="6">
    <location>
        <position position="377"/>
    </location>
    <ligand>
        <name>alpha-maltose 1-phosphate</name>
        <dbReference type="ChEBI" id="CHEBI:63576"/>
    </ligand>
</feature>
<accession>A0A098S7L7</accession>
<dbReference type="Proteomes" id="UP000029736">
    <property type="component" value="Unassembled WGS sequence"/>
</dbReference>
<dbReference type="InterPro" id="IPR026585">
    <property type="entry name" value="GlgE"/>
</dbReference>
<dbReference type="Gene3D" id="2.60.40.1180">
    <property type="entry name" value="Golgi alpha-mannosidase II"/>
    <property type="match status" value="1"/>
</dbReference>
<dbReference type="STRING" id="1524460.IX84_11125"/>
<feature type="binding site" evidence="6">
    <location>
        <position position="340"/>
    </location>
    <ligand>
        <name>alpha-maltose 1-phosphate</name>
        <dbReference type="ChEBI" id="CHEBI:63576"/>
    </ligand>
</feature>